<sequence>MKVVVAISGASGAMLGVKLVNELAKAHDTHVVVSNGAKEVLRLENKINIDEILKTPNVTIYDDSNLGAKISSGSFMSEAVFITPCSINTLGKIASGISDTLISRVGAVALKQRQKLILGVREMPFSTINLEQMSKLSAYGAIIAPPVLGYYADISNVDEMENFIIGKWLDAAGISNKIYKRWKEI</sequence>
<dbReference type="RefSeq" id="WP_171993940.1">
    <property type="nucleotide sequence ID" value="NZ_CP012542.1"/>
</dbReference>
<feature type="binding site" evidence="5">
    <location>
        <begin position="9"/>
        <end position="11"/>
    </location>
    <ligand>
        <name>FMN</name>
        <dbReference type="ChEBI" id="CHEBI:58210"/>
    </ligand>
</feature>
<proteinExistence type="inferred from homology"/>
<dbReference type="NCBIfam" id="NF004685">
    <property type="entry name" value="PRK06029.1"/>
    <property type="match status" value="1"/>
</dbReference>
<dbReference type="Proteomes" id="UP000503264">
    <property type="component" value="Chromosome"/>
</dbReference>
<keyword evidence="3 5" id="KW-0288">FMN</keyword>
<reference evidence="7 8" key="1">
    <citation type="submission" date="2016-07" db="EMBL/GenBank/DDBJ databases">
        <title>Comparative genomics of the Campylobacter concisus group.</title>
        <authorList>
            <person name="Miller W.G."/>
            <person name="Yee E."/>
            <person name="Chapman M.H."/>
            <person name="Huynh S."/>
            <person name="Bono J.L."/>
            <person name="On S.L.W."/>
            <person name="StLeger J."/>
            <person name="Foster G."/>
            <person name="Parker C.T."/>
        </authorList>
    </citation>
    <scope>NUCLEOTIDE SEQUENCE [LARGE SCALE GENOMIC DNA]</scope>
    <source>
        <strain evidence="7 8">CCUG 21559</strain>
    </source>
</reference>
<feature type="binding site" evidence="5">
    <location>
        <position position="121"/>
    </location>
    <ligand>
        <name>FMN</name>
        <dbReference type="ChEBI" id="CHEBI:58210"/>
    </ligand>
</feature>
<feature type="binding site" evidence="5">
    <location>
        <position position="34"/>
    </location>
    <ligand>
        <name>FMN</name>
        <dbReference type="ChEBI" id="CHEBI:58210"/>
    </ligand>
</feature>
<name>A0A6G5QHF0_9BACT</name>
<evidence type="ECO:0000256" key="3">
    <source>
        <dbReference type="ARBA" id="ARBA00022643"/>
    </source>
</evidence>
<evidence type="ECO:0000256" key="2">
    <source>
        <dbReference type="ARBA" id="ARBA00022630"/>
    </source>
</evidence>
<gene>
    <name evidence="5 7" type="primary">ubiX</name>
    <name evidence="7" type="ORF">CMUC_1325</name>
</gene>
<dbReference type="EMBL" id="CP012542">
    <property type="protein sequence ID" value="QCD45090.1"/>
    <property type="molecule type" value="Genomic_DNA"/>
</dbReference>
<dbReference type="Gene3D" id="3.40.50.1950">
    <property type="entry name" value="Flavin prenyltransferase-like"/>
    <property type="match status" value="1"/>
</dbReference>
<dbReference type="InterPro" id="IPR004507">
    <property type="entry name" value="UbiX-like"/>
</dbReference>
<comment type="catalytic activity">
    <reaction evidence="5">
        <text>dimethylallyl phosphate + FMNH2 = prenylated FMNH2 + phosphate</text>
        <dbReference type="Rhea" id="RHEA:37743"/>
        <dbReference type="ChEBI" id="CHEBI:43474"/>
        <dbReference type="ChEBI" id="CHEBI:57618"/>
        <dbReference type="ChEBI" id="CHEBI:87467"/>
        <dbReference type="ChEBI" id="CHEBI:88052"/>
        <dbReference type="EC" id="2.5.1.129"/>
    </reaction>
</comment>
<dbReference type="GO" id="GO:0106141">
    <property type="term" value="F:flavin prenyltransferase activity"/>
    <property type="evidence" value="ECO:0007669"/>
    <property type="project" value="UniProtKB-EC"/>
</dbReference>
<keyword evidence="4 5" id="KW-0808">Transferase</keyword>
<dbReference type="InterPro" id="IPR003382">
    <property type="entry name" value="Flavoprotein"/>
</dbReference>
<organism evidence="7 8">
    <name type="scientific">Campylobacter mucosalis CCUG 21559</name>
    <dbReference type="NCBI Taxonomy" id="1032067"/>
    <lineage>
        <taxon>Bacteria</taxon>
        <taxon>Pseudomonadati</taxon>
        <taxon>Campylobacterota</taxon>
        <taxon>Epsilonproteobacteria</taxon>
        <taxon>Campylobacterales</taxon>
        <taxon>Campylobacteraceae</taxon>
        <taxon>Campylobacter</taxon>
    </lineage>
</organism>
<feature type="binding site" evidence="5">
    <location>
        <position position="167"/>
    </location>
    <ligand>
        <name>dimethylallyl phosphate</name>
        <dbReference type="ChEBI" id="CHEBI:88052"/>
    </ligand>
</feature>
<dbReference type="SUPFAM" id="SSF52507">
    <property type="entry name" value="Homo-oligomeric flavin-containing Cys decarboxylases, HFCD"/>
    <property type="match status" value="1"/>
</dbReference>
<accession>A0A6G5QHF0</accession>
<evidence type="ECO:0000259" key="6">
    <source>
        <dbReference type="Pfam" id="PF02441"/>
    </source>
</evidence>
<comment type="function">
    <text evidence="5">Flavin prenyltransferase that catalyzes the synthesis of the prenylated FMN cofactor (prenyl-FMN) for 4-hydroxy-3-polyprenylbenzoic acid decarboxylase UbiD. The prenyltransferase is metal-independent and links a dimethylallyl moiety from dimethylallyl monophosphate (DMAP) to the flavin N5 and C6 atoms of FMN.</text>
</comment>
<feature type="binding site" evidence="5">
    <location>
        <begin position="86"/>
        <end position="89"/>
    </location>
    <ligand>
        <name>FMN</name>
        <dbReference type="ChEBI" id="CHEBI:58210"/>
    </ligand>
</feature>
<evidence type="ECO:0000256" key="1">
    <source>
        <dbReference type="ARBA" id="ARBA00022602"/>
    </source>
</evidence>
<keyword evidence="1 5" id="KW-0637">Prenyltransferase</keyword>
<comment type="caution">
    <text evidence="5">Lacks conserved residue(s) required for the propagation of feature annotation.</text>
</comment>
<dbReference type="HAMAP" id="MF_01984">
    <property type="entry name" value="ubiX_pad"/>
    <property type="match status" value="1"/>
</dbReference>
<keyword evidence="2 5" id="KW-0285">Flavoprotein</keyword>
<feature type="domain" description="Flavoprotein" evidence="6">
    <location>
        <begin position="1"/>
        <end position="171"/>
    </location>
</feature>
<evidence type="ECO:0000313" key="8">
    <source>
        <dbReference type="Proteomes" id="UP000503264"/>
    </source>
</evidence>
<dbReference type="EC" id="2.5.1.129" evidence="5"/>
<feature type="binding site" evidence="5">
    <location>
        <position position="151"/>
    </location>
    <ligand>
        <name>dimethylallyl phosphate</name>
        <dbReference type="ChEBI" id="CHEBI:88052"/>
    </ligand>
</feature>
<dbReference type="NCBIfam" id="TIGR00421">
    <property type="entry name" value="ubiX_pad"/>
    <property type="match status" value="1"/>
</dbReference>
<dbReference type="Pfam" id="PF02441">
    <property type="entry name" value="Flavoprotein"/>
    <property type="match status" value="1"/>
</dbReference>
<keyword evidence="8" id="KW-1185">Reference proteome</keyword>
<dbReference type="InterPro" id="IPR036551">
    <property type="entry name" value="Flavin_trans-like"/>
</dbReference>
<protein>
    <recommendedName>
        <fullName evidence="5">Flavin prenyltransferase UbiX</fullName>
        <ecNumber evidence="5">2.5.1.129</ecNumber>
    </recommendedName>
</protein>
<comment type="similarity">
    <text evidence="5">Belongs to the UbiX/PAD1 family.</text>
</comment>
<dbReference type="AlphaFoldDB" id="A0A6G5QHF0"/>
<evidence type="ECO:0000256" key="4">
    <source>
        <dbReference type="ARBA" id="ARBA00022679"/>
    </source>
</evidence>
<evidence type="ECO:0000313" key="7">
    <source>
        <dbReference type="EMBL" id="QCD45090.1"/>
    </source>
</evidence>
<evidence type="ECO:0000256" key="5">
    <source>
        <dbReference type="HAMAP-Rule" id="MF_01984"/>
    </source>
</evidence>
<keyword evidence="7" id="KW-0456">Lyase</keyword>
<dbReference type="GO" id="GO:0016829">
    <property type="term" value="F:lyase activity"/>
    <property type="evidence" value="ECO:0007669"/>
    <property type="project" value="UniProtKB-KW"/>
</dbReference>